<dbReference type="SUPFAM" id="SSF53383">
    <property type="entry name" value="PLP-dependent transferases"/>
    <property type="match status" value="1"/>
</dbReference>
<proteinExistence type="predicted"/>
<dbReference type="CDD" id="cd00609">
    <property type="entry name" value="AAT_like"/>
    <property type="match status" value="1"/>
</dbReference>
<dbReference type="Gene3D" id="3.90.1150.10">
    <property type="entry name" value="Aspartate Aminotransferase, domain 1"/>
    <property type="match status" value="1"/>
</dbReference>
<keyword evidence="5" id="KW-0169">Cobalamin biosynthesis</keyword>
<dbReference type="GO" id="GO:0030170">
    <property type="term" value="F:pyridoxal phosphate binding"/>
    <property type="evidence" value="ECO:0007669"/>
    <property type="project" value="InterPro"/>
</dbReference>
<gene>
    <name evidence="11" type="ORF">SSE37_12279</name>
</gene>
<dbReference type="InterPro" id="IPR004839">
    <property type="entry name" value="Aminotransferase_I/II_large"/>
</dbReference>
<dbReference type="PROSITE" id="PS00105">
    <property type="entry name" value="AA_TRANSFER_CLASS_1"/>
    <property type="match status" value="1"/>
</dbReference>
<dbReference type="eggNOG" id="COG0079">
    <property type="taxonomic scope" value="Bacteria"/>
</dbReference>
<dbReference type="InterPro" id="IPR015424">
    <property type="entry name" value="PyrdxlP-dep_Trfase"/>
</dbReference>
<dbReference type="Pfam" id="PF00155">
    <property type="entry name" value="Aminotran_1_2"/>
    <property type="match status" value="1"/>
</dbReference>
<dbReference type="PANTHER" id="PTHR42885">
    <property type="entry name" value="HISTIDINOL-PHOSPHATE AMINOTRANSFERASE-RELATED"/>
    <property type="match status" value="1"/>
</dbReference>
<sequence length="322" mass="34274">MARDHGGNLDAAIRRFGGVALDWIDLSTGINRVPYPVPHVPPQAWQALPTRTDMDLLRSVAARAYATRADVVPLAGAQAAIQAVPFLAAPGTARVLTPTYNEHAACLRAFGWTVEDVATPDALHGADLAVVVTPNNPDGRVLDTEAIAVLSEQVGLLVVDESFGDATPGACIAPDLHRLRDNVVVLRSFGKFYGLAGLRLGFALATGPLADRLRAMAGPWPVSGPAIEIACTALADTGWQAETIARLDRDCAAMDALAMARGWPLAGGCPLFRTYEVPDATAAQDRLAQAHVWSRVFPYSATWLRLGLPGHDEWPIVEAALR</sequence>
<evidence type="ECO:0000256" key="7">
    <source>
        <dbReference type="ARBA" id="ARBA00023239"/>
    </source>
</evidence>
<organism evidence="11 12">
    <name type="scientific">Sagittula stellata (strain ATCC 700073 / DSM 11524 / E-37)</name>
    <dbReference type="NCBI Taxonomy" id="388399"/>
    <lineage>
        <taxon>Bacteria</taxon>
        <taxon>Pseudomonadati</taxon>
        <taxon>Pseudomonadota</taxon>
        <taxon>Alphaproteobacteria</taxon>
        <taxon>Rhodobacterales</taxon>
        <taxon>Roseobacteraceae</taxon>
        <taxon>Sagittula</taxon>
    </lineage>
</organism>
<dbReference type="AlphaFoldDB" id="A3K458"/>
<reference evidence="11 12" key="1">
    <citation type="submission" date="2006-06" db="EMBL/GenBank/DDBJ databases">
        <authorList>
            <person name="Moran M.A."/>
            <person name="Ferriera S."/>
            <person name="Johnson J."/>
            <person name="Kravitz S."/>
            <person name="Beeson K."/>
            <person name="Sutton G."/>
            <person name="Rogers Y.-H."/>
            <person name="Friedman R."/>
            <person name="Frazier M."/>
            <person name="Venter J.C."/>
        </authorList>
    </citation>
    <scope>NUCLEOTIDE SEQUENCE [LARGE SCALE GENOMIC DNA]</scope>
    <source>
        <strain evidence="11 12">E-37</strain>
    </source>
</reference>
<evidence type="ECO:0000313" key="12">
    <source>
        <dbReference type="Proteomes" id="UP000005713"/>
    </source>
</evidence>
<name>A3K458_SAGS3</name>
<keyword evidence="12" id="KW-1185">Reference proteome</keyword>
<comment type="cofactor">
    <cofactor evidence="1">
        <name>pyridoxal 5'-phosphate</name>
        <dbReference type="ChEBI" id="CHEBI:597326"/>
    </cofactor>
</comment>
<dbReference type="NCBIfam" id="TIGR01140">
    <property type="entry name" value="L_thr_O3P_dcar"/>
    <property type="match status" value="1"/>
</dbReference>
<feature type="domain" description="Aminotransferase class I/classII large" evidence="10">
    <location>
        <begin position="60"/>
        <end position="313"/>
    </location>
</feature>
<keyword evidence="7" id="KW-0456">Lyase</keyword>
<comment type="function">
    <text evidence="2">Decarboxylates L-threonine-O-3-phosphate to yield (R)-1-amino-2-propanol O-2-phosphate, the precursor for the linkage between the nucleotide loop and the corrin ring in cobalamin.</text>
</comment>
<dbReference type="InterPro" id="IPR004838">
    <property type="entry name" value="NHTrfase_class1_PyrdxlP-BS"/>
</dbReference>
<evidence type="ECO:0000256" key="3">
    <source>
        <dbReference type="ARBA" id="ARBA00004953"/>
    </source>
</evidence>
<comment type="catalytic activity">
    <reaction evidence="9">
        <text>O-phospho-L-threonine + H(+) = (R)-1-aminopropan-2-yl phosphate + CO2</text>
        <dbReference type="Rhea" id="RHEA:11492"/>
        <dbReference type="ChEBI" id="CHEBI:15378"/>
        <dbReference type="ChEBI" id="CHEBI:16526"/>
        <dbReference type="ChEBI" id="CHEBI:58563"/>
        <dbReference type="ChEBI" id="CHEBI:58675"/>
        <dbReference type="EC" id="4.1.1.81"/>
    </reaction>
</comment>
<dbReference type="PANTHER" id="PTHR42885:SF1">
    <property type="entry name" value="THREONINE-PHOSPHATE DECARBOXYLASE"/>
    <property type="match status" value="1"/>
</dbReference>
<dbReference type="InterPro" id="IPR015421">
    <property type="entry name" value="PyrdxlP-dep_Trfase_major"/>
</dbReference>
<evidence type="ECO:0000256" key="2">
    <source>
        <dbReference type="ARBA" id="ARBA00003444"/>
    </source>
</evidence>
<dbReference type="GO" id="GO:0009236">
    <property type="term" value="P:cobalamin biosynthetic process"/>
    <property type="evidence" value="ECO:0007669"/>
    <property type="project" value="UniProtKB-UniPathway"/>
</dbReference>
<evidence type="ECO:0000256" key="4">
    <source>
        <dbReference type="ARBA" id="ARBA00012285"/>
    </source>
</evidence>
<dbReference type="Gene3D" id="3.40.640.10">
    <property type="entry name" value="Type I PLP-dependent aspartate aminotransferase-like (Major domain)"/>
    <property type="match status" value="1"/>
</dbReference>
<dbReference type="Proteomes" id="UP000005713">
    <property type="component" value="Unassembled WGS sequence"/>
</dbReference>
<evidence type="ECO:0000259" key="10">
    <source>
        <dbReference type="Pfam" id="PF00155"/>
    </source>
</evidence>
<dbReference type="RefSeq" id="WP_005859324.1">
    <property type="nucleotide sequence ID" value="NZ_AAYA01000006.1"/>
</dbReference>
<evidence type="ECO:0000256" key="9">
    <source>
        <dbReference type="ARBA" id="ARBA00048531"/>
    </source>
</evidence>
<accession>A3K458</accession>
<dbReference type="EMBL" id="AAYA01000006">
    <property type="protein sequence ID" value="EBA08322.1"/>
    <property type="molecule type" value="Genomic_DNA"/>
</dbReference>
<evidence type="ECO:0000256" key="6">
    <source>
        <dbReference type="ARBA" id="ARBA00022898"/>
    </source>
</evidence>
<dbReference type="InterPro" id="IPR005860">
    <property type="entry name" value="CobD"/>
</dbReference>
<evidence type="ECO:0000256" key="5">
    <source>
        <dbReference type="ARBA" id="ARBA00022573"/>
    </source>
</evidence>
<evidence type="ECO:0000256" key="1">
    <source>
        <dbReference type="ARBA" id="ARBA00001933"/>
    </source>
</evidence>
<comment type="caution">
    <text evidence="11">The sequence shown here is derived from an EMBL/GenBank/DDBJ whole genome shotgun (WGS) entry which is preliminary data.</text>
</comment>
<comment type="pathway">
    <text evidence="3">Cofactor biosynthesis; adenosylcobalamin biosynthesis.</text>
</comment>
<dbReference type="InterPro" id="IPR015422">
    <property type="entry name" value="PyrdxlP-dep_Trfase_small"/>
</dbReference>
<dbReference type="UniPathway" id="UPA00148"/>
<evidence type="ECO:0000256" key="8">
    <source>
        <dbReference type="ARBA" id="ARBA00029996"/>
    </source>
</evidence>
<dbReference type="GO" id="GO:0048472">
    <property type="term" value="F:threonine-phosphate decarboxylase activity"/>
    <property type="evidence" value="ECO:0007669"/>
    <property type="project" value="UniProtKB-EC"/>
</dbReference>
<evidence type="ECO:0000313" key="11">
    <source>
        <dbReference type="EMBL" id="EBA08322.1"/>
    </source>
</evidence>
<dbReference type="OrthoDB" id="9799304at2"/>
<dbReference type="EC" id="4.1.1.81" evidence="4"/>
<keyword evidence="6" id="KW-0663">Pyridoxal phosphate</keyword>
<protein>
    <recommendedName>
        <fullName evidence="4">threonine-phosphate decarboxylase</fullName>
        <ecNumber evidence="4">4.1.1.81</ecNumber>
    </recommendedName>
    <alternativeName>
        <fullName evidence="8">L-threonine-O-3-phosphate decarboxylase</fullName>
    </alternativeName>
</protein>